<feature type="transmembrane region" description="Helical" evidence="9">
    <location>
        <begin position="64"/>
        <end position="80"/>
    </location>
</feature>
<keyword evidence="9" id="KW-1133">Transmembrane helix</keyword>
<proteinExistence type="predicted"/>
<comment type="catalytic activity">
    <reaction evidence="1">
        <text>ATP + protein L-histidine = ADP + protein N-phospho-L-histidine.</text>
        <dbReference type="EC" id="2.7.13.3"/>
    </reaction>
</comment>
<evidence type="ECO:0000256" key="2">
    <source>
        <dbReference type="ARBA" id="ARBA00012438"/>
    </source>
</evidence>
<keyword evidence="12" id="KW-1185">Reference proteome</keyword>
<protein>
    <recommendedName>
        <fullName evidence="2">histidine kinase</fullName>
        <ecNumber evidence="2">2.7.13.3</ecNumber>
    </recommendedName>
</protein>
<evidence type="ECO:0000256" key="3">
    <source>
        <dbReference type="ARBA" id="ARBA00022553"/>
    </source>
</evidence>
<dbReference type="InterPro" id="IPR050482">
    <property type="entry name" value="Sensor_HK_TwoCompSys"/>
</dbReference>
<evidence type="ECO:0000256" key="6">
    <source>
        <dbReference type="ARBA" id="ARBA00022777"/>
    </source>
</evidence>
<gene>
    <name evidence="11" type="ORF">ACFPGP_18865</name>
</gene>
<dbReference type="SUPFAM" id="SSF55874">
    <property type="entry name" value="ATPase domain of HSP90 chaperone/DNA topoisomerase II/histidine kinase"/>
    <property type="match status" value="1"/>
</dbReference>
<dbReference type="CDD" id="cd16917">
    <property type="entry name" value="HATPase_UhpB-NarQ-NarX-like"/>
    <property type="match status" value="1"/>
</dbReference>
<dbReference type="InterPro" id="IPR003594">
    <property type="entry name" value="HATPase_dom"/>
</dbReference>
<evidence type="ECO:0000256" key="4">
    <source>
        <dbReference type="ARBA" id="ARBA00022679"/>
    </source>
</evidence>
<reference evidence="12" key="1">
    <citation type="journal article" date="2019" name="Int. J. Syst. Evol. Microbiol.">
        <title>The Global Catalogue of Microorganisms (GCM) 10K type strain sequencing project: providing services to taxonomists for standard genome sequencing and annotation.</title>
        <authorList>
            <consortium name="The Broad Institute Genomics Platform"/>
            <consortium name="The Broad Institute Genome Sequencing Center for Infectious Disease"/>
            <person name="Wu L."/>
            <person name="Ma J."/>
        </authorList>
    </citation>
    <scope>NUCLEOTIDE SEQUENCE [LARGE SCALE GENOMIC DNA]</scope>
    <source>
        <strain evidence="12">DFY41</strain>
    </source>
</reference>
<evidence type="ECO:0000256" key="1">
    <source>
        <dbReference type="ARBA" id="ARBA00000085"/>
    </source>
</evidence>
<comment type="caution">
    <text evidence="11">The sequence shown here is derived from an EMBL/GenBank/DDBJ whole genome shotgun (WGS) entry which is preliminary data.</text>
</comment>
<evidence type="ECO:0000313" key="11">
    <source>
        <dbReference type="EMBL" id="MFC5178750.1"/>
    </source>
</evidence>
<dbReference type="Pfam" id="PF02518">
    <property type="entry name" value="HATPase_c"/>
    <property type="match status" value="1"/>
</dbReference>
<dbReference type="EC" id="2.7.13.3" evidence="2"/>
<dbReference type="PANTHER" id="PTHR24421">
    <property type="entry name" value="NITRATE/NITRITE SENSOR PROTEIN NARX-RELATED"/>
    <property type="match status" value="1"/>
</dbReference>
<dbReference type="InterPro" id="IPR036890">
    <property type="entry name" value="HATPase_C_sf"/>
</dbReference>
<dbReference type="GO" id="GO:0016301">
    <property type="term" value="F:kinase activity"/>
    <property type="evidence" value="ECO:0007669"/>
    <property type="project" value="UniProtKB-KW"/>
</dbReference>
<dbReference type="Pfam" id="PF07730">
    <property type="entry name" value="HisKA_3"/>
    <property type="match status" value="1"/>
</dbReference>
<keyword evidence="3" id="KW-0597">Phosphoprotein</keyword>
<feature type="transmembrane region" description="Helical" evidence="9">
    <location>
        <begin position="86"/>
        <end position="103"/>
    </location>
</feature>
<keyword evidence="4" id="KW-0808">Transferase</keyword>
<dbReference type="Gene3D" id="3.30.565.10">
    <property type="entry name" value="Histidine kinase-like ATPase, C-terminal domain"/>
    <property type="match status" value="1"/>
</dbReference>
<dbReference type="PANTHER" id="PTHR24421:SF10">
    <property type="entry name" value="NITRATE_NITRITE SENSOR PROTEIN NARQ"/>
    <property type="match status" value="1"/>
</dbReference>
<keyword evidence="8" id="KW-0902">Two-component regulatory system</keyword>
<feature type="transmembrane region" description="Helical" evidence="9">
    <location>
        <begin position="110"/>
        <end position="129"/>
    </location>
</feature>
<evidence type="ECO:0000256" key="9">
    <source>
        <dbReference type="SAM" id="Phobius"/>
    </source>
</evidence>
<dbReference type="EMBL" id="JBHSKD010000027">
    <property type="protein sequence ID" value="MFC5178750.1"/>
    <property type="molecule type" value="Genomic_DNA"/>
</dbReference>
<dbReference type="InterPro" id="IPR011712">
    <property type="entry name" value="Sig_transdc_His_kin_sub3_dim/P"/>
</dbReference>
<keyword evidence="9" id="KW-0472">Membrane</keyword>
<evidence type="ECO:0000256" key="7">
    <source>
        <dbReference type="ARBA" id="ARBA00022840"/>
    </source>
</evidence>
<dbReference type="RefSeq" id="WP_378592459.1">
    <property type="nucleotide sequence ID" value="NZ_JBHSKD010000027.1"/>
</dbReference>
<evidence type="ECO:0000313" key="12">
    <source>
        <dbReference type="Proteomes" id="UP001596087"/>
    </source>
</evidence>
<keyword evidence="9" id="KW-0812">Transmembrane</keyword>
<dbReference type="Pfam" id="PF23539">
    <property type="entry name" value="DUF7134"/>
    <property type="match status" value="1"/>
</dbReference>
<name>A0ABW0BND5_9ACTN</name>
<dbReference type="SMART" id="SM00387">
    <property type="entry name" value="HATPase_c"/>
    <property type="match status" value="1"/>
</dbReference>
<feature type="transmembrane region" description="Helical" evidence="9">
    <location>
        <begin position="135"/>
        <end position="154"/>
    </location>
</feature>
<dbReference type="InterPro" id="IPR055558">
    <property type="entry name" value="DUF7134"/>
</dbReference>
<keyword evidence="5" id="KW-0547">Nucleotide-binding</keyword>
<organism evidence="11 12">
    <name type="scientific">Nocardioides taihuensis</name>
    <dbReference type="NCBI Taxonomy" id="1835606"/>
    <lineage>
        <taxon>Bacteria</taxon>
        <taxon>Bacillati</taxon>
        <taxon>Actinomycetota</taxon>
        <taxon>Actinomycetes</taxon>
        <taxon>Propionibacteriales</taxon>
        <taxon>Nocardioidaceae</taxon>
        <taxon>Nocardioides</taxon>
    </lineage>
</organism>
<accession>A0ABW0BND5</accession>
<keyword evidence="7" id="KW-0067">ATP-binding</keyword>
<evidence type="ECO:0000256" key="5">
    <source>
        <dbReference type="ARBA" id="ARBA00022741"/>
    </source>
</evidence>
<dbReference type="Proteomes" id="UP001596087">
    <property type="component" value="Unassembled WGS sequence"/>
</dbReference>
<sequence>MDRPRPSRPPLPDVLLAAALAAVAWWEVLVTPLAEDVVSGPVWLDLLAVSAGTLPLAFRRQAPFAVAIGVYGVLAARALAGDPLELYPTFLAALVATYTVASYAPLRDAVLSAVFSALALAVLVVRGSGTDAAPAPLATAVLFGTVWLVGRVVGVRNERARELHAARDQHAAEAVAAERERIARELHDAVSHSLAAIVMQAGGARNVLADDPERAAASLAVIEQTARRGLDEMRRMLGLLGEEAALAPQPGLDRIDALVADLRAGGLDVRLSTSGTPGPVPIAVGLAAYRIVQEALTNVIKHASPCRAEVRLDWSDEAVEVTVTDDGPGTGSAGPGAGRGLAGMRERVAVLGGVFEAGRGGSGGFRVHARLPR</sequence>
<keyword evidence="6 11" id="KW-0418">Kinase</keyword>
<evidence type="ECO:0000256" key="8">
    <source>
        <dbReference type="ARBA" id="ARBA00023012"/>
    </source>
</evidence>
<evidence type="ECO:0000259" key="10">
    <source>
        <dbReference type="SMART" id="SM00387"/>
    </source>
</evidence>
<feature type="domain" description="Histidine kinase/HSP90-like ATPase" evidence="10">
    <location>
        <begin position="283"/>
        <end position="373"/>
    </location>
</feature>
<dbReference type="Gene3D" id="1.20.5.1930">
    <property type="match status" value="1"/>
</dbReference>